<reference evidence="1" key="2">
    <citation type="submission" date="2023-05" db="EMBL/GenBank/DDBJ databases">
        <authorList>
            <consortium name="Lawrence Berkeley National Laboratory"/>
            <person name="Steindorff A."/>
            <person name="Hensen N."/>
            <person name="Bonometti L."/>
            <person name="Westerberg I."/>
            <person name="Brannstrom I.O."/>
            <person name="Guillou S."/>
            <person name="Cros-Aarteil S."/>
            <person name="Calhoun S."/>
            <person name="Haridas S."/>
            <person name="Kuo A."/>
            <person name="Mondo S."/>
            <person name="Pangilinan J."/>
            <person name="Riley R."/>
            <person name="Labutti K."/>
            <person name="Andreopoulos B."/>
            <person name="Lipzen A."/>
            <person name="Chen C."/>
            <person name="Yanf M."/>
            <person name="Daum C."/>
            <person name="Ng V."/>
            <person name="Clum A."/>
            <person name="Ohm R."/>
            <person name="Martin F."/>
            <person name="Silar P."/>
            <person name="Natvig D."/>
            <person name="Lalanne C."/>
            <person name="Gautier V."/>
            <person name="Ament-Velasquez S.L."/>
            <person name="Kruys A."/>
            <person name="Hutchinson M.I."/>
            <person name="Powell A.J."/>
            <person name="Barry K."/>
            <person name="Miller A.N."/>
            <person name="Grigoriev I.V."/>
            <person name="Debuchy R."/>
            <person name="Gladieux P."/>
            <person name="Thoren M.H."/>
            <person name="Johannesson H."/>
        </authorList>
    </citation>
    <scope>NUCLEOTIDE SEQUENCE</scope>
    <source>
        <strain evidence="1">PSN309</strain>
    </source>
</reference>
<dbReference type="AlphaFoldDB" id="A0AAN6WRR1"/>
<evidence type="ECO:0000313" key="2">
    <source>
        <dbReference type="Proteomes" id="UP001302126"/>
    </source>
</evidence>
<protein>
    <submittedName>
        <fullName evidence="1">Uncharacterized protein</fullName>
    </submittedName>
</protein>
<name>A0AAN6WRR1_9PEZI</name>
<proteinExistence type="predicted"/>
<organism evidence="1 2">
    <name type="scientific">Podospora australis</name>
    <dbReference type="NCBI Taxonomy" id="1536484"/>
    <lineage>
        <taxon>Eukaryota</taxon>
        <taxon>Fungi</taxon>
        <taxon>Dikarya</taxon>
        <taxon>Ascomycota</taxon>
        <taxon>Pezizomycotina</taxon>
        <taxon>Sordariomycetes</taxon>
        <taxon>Sordariomycetidae</taxon>
        <taxon>Sordariales</taxon>
        <taxon>Podosporaceae</taxon>
        <taxon>Podospora</taxon>
    </lineage>
</organism>
<dbReference type="Proteomes" id="UP001302126">
    <property type="component" value="Unassembled WGS sequence"/>
</dbReference>
<reference evidence="1" key="1">
    <citation type="journal article" date="2023" name="Mol. Phylogenet. Evol.">
        <title>Genome-scale phylogeny and comparative genomics of the fungal order Sordariales.</title>
        <authorList>
            <person name="Hensen N."/>
            <person name="Bonometti L."/>
            <person name="Westerberg I."/>
            <person name="Brannstrom I.O."/>
            <person name="Guillou S."/>
            <person name="Cros-Aarteil S."/>
            <person name="Calhoun S."/>
            <person name="Haridas S."/>
            <person name="Kuo A."/>
            <person name="Mondo S."/>
            <person name="Pangilinan J."/>
            <person name="Riley R."/>
            <person name="LaButti K."/>
            <person name="Andreopoulos B."/>
            <person name="Lipzen A."/>
            <person name="Chen C."/>
            <person name="Yan M."/>
            <person name="Daum C."/>
            <person name="Ng V."/>
            <person name="Clum A."/>
            <person name="Steindorff A."/>
            <person name="Ohm R.A."/>
            <person name="Martin F."/>
            <person name="Silar P."/>
            <person name="Natvig D.O."/>
            <person name="Lalanne C."/>
            <person name="Gautier V."/>
            <person name="Ament-Velasquez S.L."/>
            <person name="Kruys A."/>
            <person name="Hutchinson M.I."/>
            <person name="Powell A.J."/>
            <person name="Barry K."/>
            <person name="Miller A.N."/>
            <person name="Grigoriev I.V."/>
            <person name="Debuchy R."/>
            <person name="Gladieux P."/>
            <person name="Hiltunen Thoren M."/>
            <person name="Johannesson H."/>
        </authorList>
    </citation>
    <scope>NUCLEOTIDE SEQUENCE</scope>
    <source>
        <strain evidence="1">PSN309</strain>
    </source>
</reference>
<keyword evidence="2" id="KW-1185">Reference proteome</keyword>
<accession>A0AAN6WRR1</accession>
<sequence length="343" mass="38774">MEDDSARWQEVPADFDLDDTEVARRYALAFELFFRNLPSPEKHFRNHPESPVLSRELAYLYDSLTTLAVSKTLADNDTTERARHLRYLSWLAHGAQDATSPFKNPADTTSRTLAEVSPGFLPVYSDAKDCAACGKSDATKFCAGCVVKTGRLSLFDLFIRPIVTSAEIFAFLPKNVGTPIYYTTTGIYNTTENYNATSLHHAFLLRLPKSGLNLVLDPYGMALGRNEMLAPFDEYERHRMRYTYEHKKVELQTLSQAFSDYKPSNSPLPNLIADRAVLVLAKPIQETHGGDMRKLLDTKDGDEYSRFRDQVVSVGKQGMDSRLELMMTDWDNHDDSTTGEKTK</sequence>
<evidence type="ECO:0000313" key="1">
    <source>
        <dbReference type="EMBL" id="KAK4186776.1"/>
    </source>
</evidence>
<gene>
    <name evidence="1" type="ORF">QBC35DRAFT_553291</name>
</gene>
<comment type="caution">
    <text evidence="1">The sequence shown here is derived from an EMBL/GenBank/DDBJ whole genome shotgun (WGS) entry which is preliminary data.</text>
</comment>
<dbReference type="EMBL" id="MU864415">
    <property type="protein sequence ID" value="KAK4186776.1"/>
    <property type="molecule type" value="Genomic_DNA"/>
</dbReference>